<comment type="caution">
    <text evidence="1">The sequence shown here is derived from an EMBL/GenBank/DDBJ whole genome shotgun (WGS) entry which is preliminary data.</text>
</comment>
<reference evidence="1" key="1">
    <citation type="submission" date="2022-06" db="EMBL/GenBank/DDBJ databases">
        <title>Phylogenomic reconstructions and comparative analyses of Kickxellomycotina fungi.</title>
        <authorList>
            <person name="Reynolds N.K."/>
            <person name="Stajich J.E."/>
            <person name="Barry K."/>
            <person name="Grigoriev I.V."/>
            <person name="Crous P."/>
            <person name="Smith M.E."/>
        </authorList>
    </citation>
    <scope>NUCLEOTIDE SEQUENCE</scope>
    <source>
        <strain evidence="1">RSA 2271</strain>
    </source>
</reference>
<accession>A0ACC1HLW2</accession>
<keyword evidence="2" id="KW-1185">Reference proteome</keyword>
<evidence type="ECO:0000313" key="1">
    <source>
        <dbReference type="EMBL" id="KAJ1677533.1"/>
    </source>
</evidence>
<evidence type="ECO:0000313" key="2">
    <source>
        <dbReference type="Proteomes" id="UP001145114"/>
    </source>
</evidence>
<gene>
    <name evidence="1" type="ORF">EV182_005968</name>
</gene>
<proteinExistence type="predicted"/>
<sequence length="314" mass="35287">MKLSDATGCEGSVTLPTEGAAQGSNGSNSGDTASAPLQSAANGSSVPFSPQGTADVRYPGTAQQSLRQPLRPRAFDDRELVRLMLQQLQDMGYTDSFRTLERESGLQLEDPVTAEFRRNVLGGNWDAVESYLLSNVNEHNRRSVQFIIRQQQFLELLEEQRIKKALSILQQELVHICDSPAHLHYLSRLLMCSTSEELRLAAKWAGVKGGSRMSVLEALQRYIPPCQMVPPHRLETLLGQAAKYQRCDDCEFHVRNDIQSLFVDHYCPRSLFPQKTVKILDGHDDEVWFVAFSNNGRYLASASKDQKCIIWDTK</sequence>
<name>A0ACC1HLW2_9FUNG</name>
<dbReference type="EMBL" id="JAMZIH010002310">
    <property type="protein sequence ID" value="KAJ1677533.1"/>
    <property type="molecule type" value="Genomic_DNA"/>
</dbReference>
<feature type="non-terminal residue" evidence="1">
    <location>
        <position position="314"/>
    </location>
</feature>
<organism evidence="1 2">
    <name type="scientific">Spiromyces aspiralis</name>
    <dbReference type="NCBI Taxonomy" id="68401"/>
    <lineage>
        <taxon>Eukaryota</taxon>
        <taxon>Fungi</taxon>
        <taxon>Fungi incertae sedis</taxon>
        <taxon>Zoopagomycota</taxon>
        <taxon>Kickxellomycotina</taxon>
        <taxon>Kickxellomycetes</taxon>
        <taxon>Kickxellales</taxon>
        <taxon>Kickxellaceae</taxon>
        <taxon>Spiromyces</taxon>
    </lineage>
</organism>
<protein>
    <submittedName>
        <fullName evidence="1">Uncharacterized protein</fullName>
    </submittedName>
</protein>
<dbReference type="Proteomes" id="UP001145114">
    <property type="component" value="Unassembled WGS sequence"/>
</dbReference>